<dbReference type="NCBIfam" id="TIGR02550">
    <property type="entry name" value="flagell_flgL"/>
    <property type="match status" value="1"/>
</dbReference>
<dbReference type="InterPro" id="IPR001029">
    <property type="entry name" value="Flagellin_N"/>
</dbReference>
<evidence type="ECO:0000259" key="7">
    <source>
        <dbReference type="Pfam" id="PF00669"/>
    </source>
</evidence>
<evidence type="ECO:0000256" key="5">
    <source>
        <dbReference type="ARBA" id="ARBA00023143"/>
    </source>
</evidence>
<dbReference type="RefSeq" id="WP_190419183.1">
    <property type="nucleotide sequence ID" value="NZ_JAAOCA010000008.1"/>
</dbReference>
<evidence type="ECO:0000256" key="4">
    <source>
        <dbReference type="ARBA" id="ARBA00022525"/>
    </source>
</evidence>
<gene>
    <name evidence="9" type="ORF">HAQ05_08000</name>
</gene>
<dbReference type="Proteomes" id="UP000805841">
    <property type="component" value="Unassembled WGS sequence"/>
</dbReference>
<evidence type="ECO:0000313" key="9">
    <source>
        <dbReference type="EMBL" id="MBD1598645.1"/>
    </source>
</evidence>
<organism evidence="9 10">
    <name type="scientific">Pseudomonas typographi</name>
    <dbReference type="NCBI Taxonomy" id="2715964"/>
    <lineage>
        <taxon>Bacteria</taxon>
        <taxon>Pseudomonadati</taxon>
        <taxon>Pseudomonadota</taxon>
        <taxon>Gammaproteobacteria</taxon>
        <taxon>Pseudomonadales</taxon>
        <taxon>Pseudomonadaceae</taxon>
        <taxon>Pseudomonas</taxon>
    </lineage>
</organism>
<keyword evidence="9" id="KW-0966">Cell projection</keyword>
<sequence>MRISTSQYYANSVSTYAKGFADTAKTQEQISSGERIQTAADDPVGASKLLKLDQQKSLLTQYSNNMTSITNSLNNEESILSSVNDSLQRARELTIEAGNGGLSDADRQSIASELGEIEDTVYGLMNSKDSSGNYIFAGAKSDVQPYVRNSDGSYTYQGDQTQLSLQVSDTLSLASNDTGYSIFDSAANVSRTQSTLISPATDDGRVYVSSGEMTSSTSYNKSFTAGEPYTLTFTSSTQYTLTDKDGNDVTAQSAGNGTIDTSDDDSSSISLYGVAFNVDVSVSDDESSDADALVAGHSFTLSSKPDSISTSRTASNTSTAQITSASISDSTAYTSTFPSTGALITFTSATEYQVYAQPYSSTSKAIASGTLSGSTLTAAGVTFDISGSPEAGDQFSVSSNTNNSQNILQTLADLRTALNTPVTDTETSVNVKNAVASAIGNIDSSMQQIDTTRGSIGARENAIDVQSSENSSLSLANDATQSAIGDTDLASATAQLTLQQTMLEASQLAFAKISQLSLFDKI</sequence>
<dbReference type="Gene3D" id="1.20.1330.10">
    <property type="entry name" value="f41 fragment of flagellin, N-terminal domain"/>
    <property type="match status" value="2"/>
</dbReference>
<feature type="region of interest" description="Disordered" evidence="6">
    <location>
        <begin position="245"/>
        <end position="266"/>
    </location>
</feature>
<feature type="domain" description="Flagellin N-terminal" evidence="7">
    <location>
        <begin position="3"/>
        <end position="140"/>
    </location>
</feature>
<dbReference type="InterPro" id="IPR013384">
    <property type="entry name" value="Flagell_FlgL"/>
</dbReference>
<dbReference type="NCBIfam" id="NF009361">
    <property type="entry name" value="PRK12717.1"/>
    <property type="match status" value="1"/>
</dbReference>
<comment type="similarity">
    <text evidence="3">Belongs to the bacterial flagellin family.</text>
</comment>
<feature type="domain" description="Flagellin C-terminal" evidence="8">
    <location>
        <begin position="439"/>
        <end position="516"/>
    </location>
</feature>
<keyword evidence="5" id="KW-0975">Bacterial flagellum</keyword>
<dbReference type="InterPro" id="IPR046358">
    <property type="entry name" value="Flagellin_C"/>
</dbReference>
<keyword evidence="10" id="KW-1185">Reference proteome</keyword>
<dbReference type="Pfam" id="PF00700">
    <property type="entry name" value="Flagellin_C"/>
    <property type="match status" value="1"/>
</dbReference>
<comment type="subcellular location">
    <subcellularLocation>
        <location evidence="1">Bacterial flagellum</location>
    </subcellularLocation>
    <subcellularLocation>
        <location evidence="2">Secreted</location>
    </subcellularLocation>
</comment>
<reference evidence="9 10" key="1">
    <citation type="journal article" date="2020" name="Insects">
        <title>Bacteria Belonging to Pseudomonas typographi sp. nov. from the Bark Beetle Ips typographus Have Genomic Potential to Aid in the Host Ecology.</title>
        <authorList>
            <person name="Peral-Aranega E."/>
            <person name="Saati-Santamaria Z."/>
            <person name="Kolarik M."/>
            <person name="Rivas R."/>
            <person name="Garcia-Fraile P."/>
        </authorList>
    </citation>
    <scope>NUCLEOTIDE SEQUENCE [LARGE SCALE GENOMIC DNA]</scope>
    <source>
        <strain evidence="9 10">CA3A</strain>
    </source>
</reference>
<name>A0ABR7YZL0_9PSED</name>
<accession>A0ABR7YZL0</accession>
<dbReference type="EMBL" id="JAAOCA010000008">
    <property type="protein sequence ID" value="MBD1598645.1"/>
    <property type="molecule type" value="Genomic_DNA"/>
</dbReference>
<keyword evidence="4" id="KW-0964">Secreted</keyword>
<keyword evidence="9" id="KW-0969">Cilium</keyword>
<evidence type="ECO:0000256" key="3">
    <source>
        <dbReference type="ARBA" id="ARBA00005709"/>
    </source>
</evidence>
<keyword evidence="9" id="KW-0282">Flagellum</keyword>
<protein>
    <submittedName>
        <fullName evidence="9">Flagellar hook-associated protein 3</fullName>
    </submittedName>
</protein>
<evidence type="ECO:0000259" key="8">
    <source>
        <dbReference type="Pfam" id="PF00700"/>
    </source>
</evidence>
<dbReference type="InterPro" id="IPR001492">
    <property type="entry name" value="Flagellin"/>
</dbReference>
<dbReference type="SUPFAM" id="SSF64518">
    <property type="entry name" value="Phase 1 flagellin"/>
    <property type="match status" value="1"/>
</dbReference>
<evidence type="ECO:0000256" key="2">
    <source>
        <dbReference type="ARBA" id="ARBA00004613"/>
    </source>
</evidence>
<evidence type="ECO:0000313" key="10">
    <source>
        <dbReference type="Proteomes" id="UP000805841"/>
    </source>
</evidence>
<dbReference type="PANTHER" id="PTHR42792">
    <property type="entry name" value="FLAGELLIN"/>
    <property type="match status" value="1"/>
</dbReference>
<comment type="caution">
    <text evidence="9">The sequence shown here is derived from an EMBL/GenBank/DDBJ whole genome shotgun (WGS) entry which is preliminary data.</text>
</comment>
<evidence type="ECO:0000256" key="6">
    <source>
        <dbReference type="SAM" id="MobiDB-lite"/>
    </source>
</evidence>
<dbReference type="PANTHER" id="PTHR42792:SF1">
    <property type="entry name" value="FLAGELLAR HOOK-ASSOCIATED PROTEIN 3"/>
    <property type="match status" value="1"/>
</dbReference>
<evidence type="ECO:0000256" key="1">
    <source>
        <dbReference type="ARBA" id="ARBA00004365"/>
    </source>
</evidence>
<dbReference type="Pfam" id="PF00669">
    <property type="entry name" value="Flagellin_N"/>
    <property type="match status" value="1"/>
</dbReference>
<proteinExistence type="inferred from homology"/>